<dbReference type="GO" id="GO:0008270">
    <property type="term" value="F:zinc ion binding"/>
    <property type="evidence" value="ECO:0007669"/>
    <property type="project" value="InterPro"/>
</dbReference>
<dbReference type="InterPro" id="IPR001138">
    <property type="entry name" value="Zn2Cys6_DnaBD"/>
</dbReference>
<dbReference type="InterPro" id="IPR036864">
    <property type="entry name" value="Zn2-C6_fun-type_DNA-bd_sf"/>
</dbReference>
<organism evidence="4 5">
    <name type="scientific">Dactylonectria macrodidyma</name>
    <dbReference type="NCBI Taxonomy" id="307937"/>
    <lineage>
        <taxon>Eukaryota</taxon>
        <taxon>Fungi</taxon>
        <taxon>Dikarya</taxon>
        <taxon>Ascomycota</taxon>
        <taxon>Pezizomycotina</taxon>
        <taxon>Sordariomycetes</taxon>
        <taxon>Hypocreomycetidae</taxon>
        <taxon>Hypocreales</taxon>
        <taxon>Nectriaceae</taxon>
        <taxon>Dactylonectria</taxon>
    </lineage>
</organism>
<name>A0A9P9EBA7_9HYPO</name>
<dbReference type="GO" id="GO:0001228">
    <property type="term" value="F:DNA-binding transcription activator activity, RNA polymerase II-specific"/>
    <property type="evidence" value="ECO:0007669"/>
    <property type="project" value="TreeGrafter"/>
</dbReference>
<accession>A0A9P9EBA7</accession>
<evidence type="ECO:0000313" key="4">
    <source>
        <dbReference type="EMBL" id="KAH7134272.1"/>
    </source>
</evidence>
<keyword evidence="1" id="KW-0539">Nucleus</keyword>
<gene>
    <name evidence="4" type="ORF">EDB81DRAFT_726307</name>
</gene>
<keyword evidence="5" id="KW-1185">Reference proteome</keyword>
<dbReference type="SUPFAM" id="SSF57701">
    <property type="entry name" value="Zn2/Cys6 DNA-binding domain"/>
    <property type="match status" value="1"/>
</dbReference>
<evidence type="ECO:0000259" key="3">
    <source>
        <dbReference type="PROSITE" id="PS50048"/>
    </source>
</evidence>
<dbReference type="PANTHER" id="PTHR47784:SF5">
    <property type="entry name" value="STEROL UPTAKE CONTROL PROTEIN 2"/>
    <property type="match status" value="1"/>
</dbReference>
<dbReference type="EMBL" id="JAGMUV010000014">
    <property type="protein sequence ID" value="KAH7134272.1"/>
    <property type="molecule type" value="Genomic_DNA"/>
</dbReference>
<dbReference type="AlphaFoldDB" id="A0A9P9EBA7"/>
<dbReference type="SMART" id="SM00066">
    <property type="entry name" value="GAL4"/>
    <property type="match status" value="1"/>
</dbReference>
<dbReference type="PANTHER" id="PTHR47784">
    <property type="entry name" value="STEROL UPTAKE CONTROL PROTEIN 2"/>
    <property type="match status" value="1"/>
</dbReference>
<sequence length="396" mass="44493">MPLRLGYKKSRGGCQRCKKRRVKCDEKQPCTACIKHSVTCSLVEDVQVSPPPSESRSRSNIPQRMTRASRKSRIVSPTDPFPYFGNRLSLPAAKSVFGETWTTDLELMHHFTVTTCLTLPRADKLKQIWQIEVPKSGMEYPFVLHQILVVAALHLGYLRPNERQRLCLHASRHQSEGVAGLRKNIANITPESCEALFSASTLLTLSAYATFSQPKGWLDAAVKPTIGDIIDIFSLARGMNQLLACCKEALQRGSFSSIFELQPQTGPTTFLAELVVQLESLRVKISSHAHEDILSREIGWLISWIQRCSNTTNGPELRITMTWPIDLSADYMSLLQQKEPWALTLLAYYCAVVSTTESTTWYTKNWSMNALRAITDCLDPAWAPHIAWPSSIIKSL</sequence>
<dbReference type="PROSITE" id="PS00463">
    <property type="entry name" value="ZN2_CY6_FUNGAL_1"/>
    <property type="match status" value="1"/>
</dbReference>
<comment type="caution">
    <text evidence="4">The sequence shown here is derived from an EMBL/GenBank/DDBJ whole genome shotgun (WGS) entry which is preliminary data.</text>
</comment>
<dbReference type="OrthoDB" id="3546279at2759"/>
<reference evidence="4" key="1">
    <citation type="journal article" date="2021" name="Nat. Commun.">
        <title>Genetic determinants of endophytism in the Arabidopsis root mycobiome.</title>
        <authorList>
            <person name="Mesny F."/>
            <person name="Miyauchi S."/>
            <person name="Thiergart T."/>
            <person name="Pickel B."/>
            <person name="Atanasova L."/>
            <person name="Karlsson M."/>
            <person name="Huettel B."/>
            <person name="Barry K.W."/>
            <person name="Haridas S."/>
            <person name="Chen C."/>
            <person name="Bauer D."/>
            <person name="Andreopoulos W."/>
            <person name="Pangilinan J."/>
            <person name="LaButti K."/>
            <person name="Riley R."/>
            <person name="Lipzen A."/>
            <person name="Clum A."/>
            <person name="Drula E."/>
            <person name="Henrissat B."/>
            <person name="Kohler A."/>
            <person name="Grigoriev I.V."/>
            <person name="Martin F.M."/>
            <person name="Hacquard S."/>
        </authorList>
    </citation>
    <scope>NUCLEOTIDE SEQUENCE</scope>
    <source>
        <strain evidence="4">MPI-CAGE-AT-0147</strain>
    </source>
</reference>
<dbReference type="Pfam" id="PF00172">
    <property type="entry name" value="Zn_clus"/>
    <property type="match status" value="1"/>
</dbReference>
<protein>
    <submittedName>
        <fullName evidence="4">C6 zinc finger domain-containing protein</fullName>
    </submittedName>
</protein>
<dbReference type="InterPro" id="IPR053157">
    <property type="entry name" value="Sterol_Uptake_Regulator"/>
</dbReference>
<dbReference type="Proteomes" id="UP000738349">
    <property type="component" value="Unassembled WGS sequence"/>
</dbReference>
<evidence type="ECO:0000313" key="5">
    <source>
        <dbReference type="Proteomes" id="UP000738349"/>
    </source>
</evidence>
<feature type="domain" description="Zn(2)-C6 fungal-type" evidence="3">
    <location>
        <begin position="13"/>
        <end position="42"/>
    </location>
</feature>
<feature type="region of interest" description="Disordered" evidence="2">
    <location>
        <begin position="47"/>
        <end position="74"/>
    </location>
</feature>
<dbReference type="PROSITE" id="PS50048">
    <property type="entry name" value="ZN2_CY6_FUNGAL_2"/>
    <property type="match status" value="1"/>
</dbReference>
<dbReference type="Gene3D" id="4.10.240.10">
    <property type="entry name" value="Zn(2)-C6 fungal-type DNA-binding domain"/>
    <property type="match status" value="1"/>
</dbReference>
<evidence type="ECO:0000256" key="2">
    <source>
        <dbReference type="SAM" id="MobiDB-lite"/>
    </source>
</evidence>
<evidence type="ECO:0000256" key="1">
    <source>
        <dbReference type="ARBA" id="ARBA00023242"/>
    </source>
</evidence>
<dbReference type="CDD" id="cd00067">
    <property type="entry name" value="GAL4"/>
    <property type="match status" value="1"/>
</dbReference>
<proteinExistence type="predicted"/>